<protein>
    <submittedName>
        <fullName evidence="1">17803_t:CDS:1</fullName>
    </submittedName>
</protein>
<evidence type="ECO:0000313" key="2">
    <source>
        <dbReference type="Proteomes" id="UP000789405"/>
    </source>
</evidence>
<feature type="non-terminal residue" evidence="1">
    <location>
        <position position="117"/>
    </location>
</feature>
<comment type="caution">
    <text evidence="1">The sequence shown here is derived from an EMBL/GenBank/DDBJ whole genome shotgun (WGS) entry which is preliminary data.</text>
</comment>
<dbReference type="Proteomes" id="UP000789405">
    <property type="component" value="Unassembled WGS sequence"/>
</dbReference>
<gene>
    <name evidence="1" type="ORF">DERYTH_LOCUS13498</name>
</gene>
<name>A0A9N9HWH2_9GLOM</name>
<dbReference type="AlphaFoldDB" id="A0A9N9HWH2"/>
<organism evidence="1 2">
    <name type="scientific">Dentiscutata erythropus</name>
    <dbReference type="NCBI Taxonomy" id="1348616"/>
    <lineage>
        <taxon>Eukaryota</taxon>
        <taxon>Fungi</taxon>
        <taxon>Fungi incertae sedis</taxon>
        <taxon>Mucoromycota</taxon>
        <taxon>Glomeromycotina</taxon>
        <taxon>Glomeromycetes</taxon>
        <taxon>Diversisporales</taxon>
        <taxon>Gigasporaceae</taxon>
        <taxon>Dentiscutata</taxon>
    </lineage>
</organism>
<sequence length="117" mass="13465">MNFPTFSVFVSDFVLQKLLKDILENWNKNSSSTELFDKSSLLLINKPNRKFRFALPISEIVDNNNNNTQQSFNIIEVDDNNNTQQSSGETIIKDNNDTHQFSSEMIIEDNNDTQQSS</sequence>
<dbReference type="EMBL" id="CAJVPY010009522">
    <property type="protein sequence ID" value="CAG8709652.1"/>
    <property type="molecule type" value="Genomic_DNA"/>
</dbReference>
<reference evidence="1" key="1">
    <citation type="submission" date="2021-06" db="EMBL/GenBank/DDBJ databases">
        <authorList>
            <person name="Kallberg Y."/>
            <person name="Tangrot J."/>
            <person name="Rosling A."/>
        </authorList>
    </citation>
    <scope>NUCLEOTIDE SEQUENCE</scope>
    <source>
        <strain evidence="1">MA453B</strain>
    </source>
</reference>
<evidence type="ECO:0000313" key="1">
    <source>
        <dbReference type="EMBL" id="CAG8709652.1"/>
    </source>
</evidence>
<dbReference type="OrthoDB" id="2491842at2759"/>
<keyword evidence="2" id="KW-1185">Reference proteome</keyword>
<accession>A0A9N9HWH2</accession>
<proteinExistence type="predicted"/>